<dbReference type="PROSITE" id="PS00159">
    <property type="entry name" value="ALDOLASE_KDPG_KHG_1"/>
    <property type="match status" value="1"/>
</dbReference>
<keyword evidence="7" id="KW-0704">Schiff base</keyword>
<dbReference type="PANTHER" id="PTHR30246:SF1">
    <property type="entry name" value="2-DEHYDRO-3-DEOXY-6-PHOSPHOGALACTONATE ALDOLASE-RELATED"/>
    <property type="match status" value="1"/>
</dbReference>
<gene>
    <name evidence="9" type="primary">eda</name>
    <name evidence="9" type="ORF">HJG44_11850</name>
</gene>
<dbReference type="SUPFAM" id="SSF51569">
    <property type="entry name" value="Aldolase"/>
    <property type="match status" value="1"/>
</dbReference>
<evidence type="ECO:0000256" key="1">
    <source>
        <dbReference type="ARBA" id="ARBA00000654"/>
    </source>
</evidence>
<dbReference type="RefSeq" id="WP_171218569.1">
    <property type="nucleotide sequence ID" value="NZ_JABEPP010000003.1"/>
</dbReference>
<dbReference type="PANTHER" id="PTHR30246">
    <property type="entry name" value="2-KETO-3-DEOXY-6-PHOSPHOGLUCONATE ALDOLASE"/>
    <property type="match status" value="1"/>
</dbReference>
<protein>
    <recommendedName>
        <fullName evidence="5">2-dehydro-3-deoxy-phosphogluconate aldolase</fullName>
        <ecNumber evidence="5">4.1.2.14</ecNumber>
    </recommendedName>
</protein>
<evidence type="ECO:0000256" key="5">
    <source>
        <dbReference type="ARBA" id="ARBA00013063"/>
    </source>
</evidence>
<evidence type="ECO:0000256" key="3">
    <source>
        <dbReference type="ARBA" id="ARBA00006906"/>
    </source>
</evidence>
<comment type="similarity">
    <text evidence="3">Belongs to the KHG/KDPG aldolase family.</text>
</comment>
<dbReference type="InterPro" id="IPR000887">
    <property type="entry name" value="Aldlse_KDPG_KHG"/>
</dbReference>
<evidence type="ECO:0000256" key="2">
    <source>
        <dbReference type="ARBA" id="ARBA00004736"/>
    </source>
</evidence>
<dbReference type="Gene3D" id="3.20.20.70">
    <property type="entry name" value="Aldolase class I"/>
    <property type="match status" value="1"/>
</dbReference>
<evidence type="ECO:0000256" key="6">
    <source>
        <dbReference type="ARBA" id="ARBA00023239"/>
    </source>
</evidence>
<dbReference type="PROSITE" id="PS00160">
    <property type="entry name" value="ALDOLASE_KDPG_KHG_2"/>
    <property type="match status" value="1"/>
</dbReference>
<keyword evidence="10" id="KW-1185">Reference proteome</keyword>
<name>A0A849I140_9HYPH</name>
<evidence type="ECO:0000256" key="7">
    <source>
        <dbReference type="ARBA" id="ARBA00023270"/>
    </source>
</evidence>
<evidence type="ECO:0000256" key="4">
    <source>
        <dbReference type="ARBA" id="ARBA00011233"/>
    </source>
</evidence>
<evidence type="ECO:0000313" key="9">
    <source>
        <dbReference type="EMBL" id="NNM73072.1"/>
    </source>
</evidence>
<dbReference type="InterPro" id="IPR031337">
    <property type="entry name" value="KDPG/KHG_AS_1"/>
</dbReference>
<dbReference type="InterPro" id="IPR031338">
    <property type="entry name" value="KDPG/KHG_AS_2"/>
</dbReference>
<dbReference type="GO" id="GO:0008675">
    <property type="term" value="F:2-dehydro-3-deoxy-phosphogluconate aldolase activity"/>
    <property type="evidence" value="ECO:0007669"/>
    <property type="project" value="UniProtKB-EC"/>
</dbReference>
<dbReference type="Pfam" id="PF01081">
    <property type="entry name" value="Aldolase"/>
    <property type="match status" value="1"/>
</dbReference>
<reference evidence="9 10" key="1">
    <citation type="submission" date="2020-04" db="EMBL/GenBank/DDBJ databases">
        <title>Enterovirga sp. isolate from soil.</title>
        <authorList>
            <person name="Chea S."/>
            <person name="Kim D.-U."/>
        </authorList>
    </citation>
    <scope>NUCLEOTIDE SEQUENCE [LARGE SCALE GENOMIC DNA]</scope>
    <source>
        <strain evidence="9 10">DB1703</strain>
    </source>
</reference>
<dbReference type="NCBIfam" id="TIGR01182">
    <property type="entry name" value="eda"/>
    <property type="match status" value="1"/>
</dbReference>
<comment type="caution">
    <text evidence="9">The sequence shown here is derived from an EMBL/GenBank/DDBJ whole genome shotgun (WGS) entry which is preliminary data.</text>
</comment>
<dbReference type="AlphaFoldDB" id="A0A849I140"/>
<comment type="subunit">
    <text evidence="4">Homotrimer.</text>
</comment>
<keyword evidence="8" id="KW-0119">Carbohydrate metabolism</keyword>
<organism evidence="9 10">
    <name type="scientific">Enterovirga aerilata</name>
    <dbReference type="NCBI Taxonomy" id="2730920"/>
    <lineage>
        <taxon>Bacteria</taxon>
        <taxon>Pseudomonadati</taxon>
        <taxon>Pseudomonadota</taxon>
        <taxon>Alphaproteobacteria</taxon>
        <taxon>Hyphomicrobiales</taxon>
        <taxon>Methylobacteriaceae</taxon>
        <taxon>Enterovirga</taxon>
    </lineage>
</organism>
<proteinExistence type="inferred from homology"/>
<dbReference type="EC" id="4.1.2.14" evidence="5"/>
<evidence type="ECO:0000313" key="10">
    <source>
        <dbReference type="Proteomes" id="UP000564885"/>
    </source>
</evidence>
<evidence type="ECO:0000256" key="8">
    <source>
        <dbReference type="ARBA" id="ARBA00023277"/>
    </source>
</evidence>
<dbReference type="NCBIfam" id="NF004325">
    <property type="entry name" value="PRK05718.1"/>
    <property type="match status" value="1"/>
</dbReference>
<dbReference type="EMBL" id="JABEPP010000003">
    <property type="protein sequence ID" value="NNM73072.1"/>
    <property type="molecule type" value="Genomic_DNA"/>
</dbReference>
<dbReference type="InterPro" id="IPR013785">
    <property type="entry name" value="Aldolase_TIM"/>
</dbReference>
<sequence length="215" mass="22315">MPRFQLKRETIAGYAALAPVIPVVTVDDPDRAVALARTLVEAGLPVVEITLRTSSALRCIEAVAREVPEAVLAAGTVIRPKQIEEAADAGARFLVSPGTSPRMAEALAEAALPAMPACATVSEALHLFELGFDLLKFFPAGSSGGAAWLRAVAAPVPEVRFCPTGGLDGTSAPDYLACPNVACVGGSWMIPKDALASGDWARIGTLAREAAALRR</sequence>
<dbReference type="CDD" id="cd00452">
    <property type="entry name" value="KDPG_aldolase"/>
    <property type="match status" value="1"/>
</dbReference>
<comment type="pathway">
    <text evidence="2">Carbohydrate acid metabolism; 2-dehydro-3-deoxy-D-gluconate degradation; D-glyceraldehyde 3-phosphate and pyruvate from 2-dehydro-3-deoxy-D-gluconate: step 2/2.</text>
</comment>
<comment type="catalytic activity">
    <reaction evidence="1">
        <text>2-dehydro-3-deoxy-6-phospho-D-gluconate = D-glyceraldehyde 3-phosphate + pyruvate</text>
        <dbReference type="Rhea" id="RHEA:17089"/>
        <dbReference type="ChEBI" id="CHEBI:15361"/>
        <dbReference type="ChEBI" id="CHEBI:57569"/>
        <dbReference type="ChEBI" id="CHEBI:59776"/>
        <dbReference type="EC" id="4.1.2.14"/>
    </reaction>
</comment>
<dbReference type="Proteomes" id="UP000564885">
    <property type="component" value="Unassembled WGS sequence"/>
</dbReference>
<keyword evidence="6 9" id="KW-0456">Lyase</keyword>
<accession>A0A849I140</accession>